<sequence>MALRPLRILCFGDSLTAGYTQDGLQYHPYRHALRRKLREAFPGLEVEIGEDGMDGGLTQHFSGRLRTLYRERGTPQDSIFDWVIVLGGTNDLAINARPEAIFENLERTWAFAKMRKTKVLALTVPELALLTQPGGPINRVNERRNELNSLILGYTSQNFHAFDFKNAFSYAAMPPDDRRRYWDDAVHFSAAGYDRMGELVAESLVSILKAEEHAAAGPEPTTLSTVRPRKRKMFRDDDISFDEEKGAPDELRHGYVVVRRVDLD</sequence>
<evidence type="ECO:0000259" key="1">
    <source>
        <dbReference type="Pfam" id="PF13472"/>
    </source>
</evidence>
<dbReference type="InterPro" id="IPR036514">
    <property type="entry name" value="SGNH_hydro_sf"/>
</dbReference>
<dbReference type="PANTHER" id="PTHR30383">
    <property type="entry name" value="THIOESTERASE 1/PROTEASE 1/LYSOPHOSPHOLIPASE L1"/>
    <property type="match status" value="1"/>
</dbReference>
<gene>
    <name evidence="2" type="ORF">Sste5346_009160</name>
</gene>
<name>A0ABR3YMM7_9PEZI</name>
<dbReference type="EMBL" id="JAWCUI010000080">
    <property type="protein sequence ID" value="KAL1889095.1"/>
    <property type="molecule type" value="Genomic_DNA"/>
</dbReference>
<dbReference type="Pfam" id="PF13472">
    <property type="entry name" value="Lipase_GDSL_2"/>
    <property type="match status" value="1"/>
</dbReference>
<accession>A0ABR3YMM7</accession>
<evidence type="ECO:0000313" key="3">
    <source>
        <dbReference type="Proteomes" id="UP001583186"/>
    </source>
</evidence>
<dbReference type="SUPFAM" id="SSF52266">
    <property type="entry name" value="SGNH hydrolase"/>
    <property type="match status" value="1"/>
</dbReference>
<reference evidence="2 3" key="1">
    <citation type="journal article" date="2024" name="IMA Fungus">
        <title>IMA Genome - F19 : A genome assembly and annotation guide to empower mycologists, including annotated draft genome sequences of Ceratocystis pirilliformis, Diaporthe australafricana, Fusarium ophioides, Paecilomyces lecythidis, and Sporothrix stenoceras.</title>
        <authorList>
            <person name="Aylward J."/>
            <person name="Wilson A.M."/>
            <person name="Visagie C.M."/>
            <person name="Spraker J."/>
            <person name="Barnes I."/>
            <person name="Buitendag C."/>
            <person name="Ceriani C."/>
            <person name="Del Mar Angel L."/>
            <person name="du Plessis D."/>
            <person name="Fuchs T."/>
            <person name="Gasser K."/>
            <person name="Kramer D."/>
            <person name="Li W."/>
            <person name="Munsamy K."/>
            <person name="Piso A."/>
            <person name="Price J.L."/>
            <person name="Sonnekus B."/>
            <person name="Thomas C."/>
            <person name="van der Nest A."/>
            <person name="van Dijk A."/>
            <person name="van Heerden A."/>
            <person name="van Vuuren N."/>
            <person name="Yilmaz N."/>
            <person name="Duong T.A."/>
            <person name="van der Merwe N.A."/>
            <person name="Wingfield M.J."/>
            <person name="Wingfield B.D."/>
        </authorList>
    </citation>
    <scope>NUCLEOTIDE SEQUENCE [LARGE SCALE GENOMIC DNA]</scope>
    <source>
        <strain evidence="2 3">CMW 5346</strain>
    </source>
</reference>
<protein>
    <recommendedName>
        <fullName evidence="1">SGNH hydrolase-type esterase domain-containing protein</fullName>
    </recommendedName>
</protein>
<dbReference type="InterPro" id="IPR051532">
    <property type="entry name" value="Ester_Hydrolysis_Enzymes"/>
</dbReference>
<keyword evidence="3" id="KW-1185">Reference proteome</keyword>
<dbReference type="Gene3D" id="3.40.50.1110">
    <property type="entry name" value="SGNH hydrolase"/>
    <property type="match status" value="1"/>
</dbReference>
<dbReference type="InterPro" id="IPR013830">
    <property type="entry name" value="SGNH_hydro"/>
</dbReference>
<organism evidence="2 3">
    <name type="scientific">Sporothrix stenoceras</name>
    <dbReference type="NCBI Taxonomy" id="5173"/>
    <lineage>
        <taxon>Eukaryota</taxon>
        <taxon>Fungi</taxon>
        <taxon>Dikarya</taxon>
        <taxon>Ascomycota</taxon>
        <taxon>Pezizomycotina</taxon>
        <taxon>Sordariomycetes</taxon>
        <taxon>Sordariomycetidae</taxon>
        <taxon>Ophiostomatales</taxon>
        <taxon>Ophiostomataceae</taxon>
        <taxon>Sporothrix</taxon>
    </lineage>
</organism>
<proteinExistence type="predicted"/>
<comment type="caution">
    <text evidence="2">The sequence shown here is derived from an EMBL/GenBank/DDBJ whole genome shotgun (WGS) entry which is preliminary data.</text>
</comment>
<feature type="domain" description="SGNH hydrolase-type esterase" evidence="1">
    <location>
        <begin position="10"/>
        <end position="195"/>
    </location>
</feature>
<dbReference type="PANTHER" id="PTHR30383:SF19">
    <property type="entry name" value="FIBRONECTIN TYPE-III DOMAIN-CONTAINING PROTEIN"/>
    <property type="match status" value="1"/>
</dbReference>
<dbReference type="Proteomes" id="UP001583186">
    <property type="component" value="Unassembled WGS sequence"/>
</dbReference>
<dbReference type="CDD" id="cd00229">
    <property type="entry name" value="SGNH_hydrolase"/>
    <property type="match status" value="1"/>
</dbReference>
<evidence type="ECO:0000313" key="2">
    <source>
        <dbReference type="EMBL" id="KAL1889095.1"/>
    </source>
</evidence>